<evidence type="ECO:0000313" key="1">
    <source>
        <dbReference type="Ensembl" id="ENSGMOP00000023333.1"/>
    </source>
</evidence>
<keyword evidence="2" id="KW-1185">Reference proteome</keyword>
<reference evidence="1" key="1">
    <citation type="submission" date="2025-08" db="UniProtKB">
        <authorList>
            <consortium name="Ensembl"/>
        </authorList>
    </citation>
    <scope>IDENTIFICATION</scope>
</reference>
<dbReference type="Ensembl" id="ENSGMOT00000059710.1">
    <property type="protein sequence ID" value="ENSGMOP00000023333.1"/>
    <property type="gene ID" value="ENSGMOG00000035338.1"/>
</dbReference>
<protein>
    <submittedName>
        <fullName evidence="1">Uncharacterized protein</fullName>
    </submittedName>
</protein>
<evidence type="ECO:0000313" key="2">
    <source>
        <dbReference type="Proteomes" id="UP000694546"/>
    </source>
</evidence>
<proteinExistence type="predicted"/>
<organism evidence="1 2">
    <name type="scientific">Gadus morhua</name>
    <name type="common">Atlantic cod</name>
    <dbReference type="NCBI Taxonomy" id="8049"/>
    <lineage>
        <taxon>Eukaryota</taxon>
        <taxon>Metazoa</taxon>
        <taxon>Chordata</taxon>
        <taxon>Craniata</taxon>
        <taxon>Vertebrata</taxon>
        <taxon>Euteleostomi</taxon>
        <taxon>Actinopterygii</taxon>
        <taxon>Neopterygii</taxon>
        <taxon>Teleostei</taxon>
        <taxon>Neoteleostei</taxon>
        <taxon>Acanthomorphata</taxon>
        <taxon>Zeiogadaria</taxon>
        <taxon>Gadariae</taxon>
        <taxon>Gadiformes</taxon>
        <taxon>Gadoidei</taxon>
        <taxon>Gadidae</taxon>
        <taxon>Gadus</taxon>
    </lineage>
</organism>
<dbReference type="AlphaFoldDB" id="A0A8C4ZY28"/>
<dbReference type="Proteomes" id="UP000694546">
    <property type="component" value="Chromosome 20"/>
</dbReference>
<reference evidence="1" key="2">
    <citation type="submission" date="2025-09" db="UniProtKB">
        <authorList>
            <consortium name="Ensembl"/>
        </authorList>
    </citation>
    <scope>IDENTIFICATION</scope>
</reference>
<name>A0A8C4ZY28_GADMO</name>
<sequence>KIWLFTTHTVKSSGRHGGSHAKIKSSHYFKLCHKESDFSLKDAIKLQTLNSICLLGMVLAWELYLLARDGASECEREQPFST</sequence>
<accession>A0A8C4ZY28</accession>